<dbReference type="InterPro" id="IPR013103">
    <property type="entry name" value="RVT_2"/>
</dbReference>
<name>A0A2P4XQD9_9STRA</name>
<evidence type="ECO:0000259" key="1">
    <source>
        <dbReference type="Pfam" id="PF07727"/>
    </source>
</evidence>
<dbReference type="AlphaFoldDB" id="A0A2P4XQD9"/>
<proteinExistence type="predicted"/>
<dbReference type="Proteomes" id="UP000237271">
    <property type="component" value="Unassembled WGS sequence"/>
</dbReference>
<dbReference type="EMBL" id="NCKW01008701">
    <property type="protein sequence ID" value="POM67754.1"/>
    <property type="molecule type" value="Genomic_DNA"/>
</dbReference>
<dbReference type="Pfam" id="PF07727">
    <property type="entry name" value="RVT_2"/>
    <property type="match status" value="1"/>
</dbReference>
<gene>
    <name evidence="2" type="ORF">PHPALM_16184</name>
</gene>
<protein>
    <submittedName>
        <fullName evidence="2">Copiatype Polyprotein</fullName>
    </submittedName>
</protein>
<organism evidence="2 3">
    <name type="scientific">Phytophthora palmivora</name>
    <dbReference type="NCBI Taxonomy" id="4796"/>
    <lineage>
        <taxon>Eukaryota</taxon>
        <taxon>Sar</taxon>
        <taxon>Stramenopiles</taxon>
        <taxon>Oomycota</taxon>
        <taxon>Peronosporomycetes</taxon>
        <taxon>Peronosporales</taxon>
        <taxon>Peronosporaceae</taxon>
        <taxon>Phytophthora</taxon>
    </lineage>
</organism>
<comment type="caution">
    <text evidence="2">The sequence shown here is derived from an EMBL/GenBank/DDBJ whole genome shotgun (WGS) entry which is preliminary data.</text>
</comment>
<reference evidence="2 3" key="1">
    <citation type="journal article" date="2017" name="Genome Biol. Evol.">
        <title>Phytophthora megakarya and P. palmivora, closely related causal agents of cacao black pod rot, underwent increases in genome sizes and gene numbers by different mechanisms.</title>
        <authorList>
            <person name="Ali S.S."/>
            <person name="Shao J."/>
            <person name="Lary D.J."/>
            <person name="Kronmiller B."/>
            <person name="Shen D."/>
            <person name="Strem M.D."/>
            <person name="Amoako-Attah I."/>
            <person name="Akrofi A.Y."/>
            <person name="Begoude B.A."/>
            <person name="Ten Hoopen G.M."/>
            <person name="Coulibaly K."/>
            <person name="Kebe B.I."/>
            <person name="Melnick R.L."/>
            <person name="Guiltinan M.J."/>
            <person name="Tyler B.M."/>
            <person name="Meinhardt L.W."/>
            <person name="Bailey B.A."/>
        </authorList>
    </citation>
    <scope>NUCLEOTIDE SEQUENCE [LARGE SCALE GENOMIC DNA]</scope>
    <source>
        <strain evidence="3">sbr112.9</strain>
    </source>
</reference>
<evidence type="ECO:0000313" key="2">
    <source>
        <dbReference type="EMBL" id="POM67754.1"/>
    </source>
</evidence>
<sequence length="342" mass="39386">MVIQIRTMEMRLFLNTLDDDEDHVEIDESSDTGNESEVAGKHEKGVNVKITQSKPETVDVSALLPVQPSGKRTHREETQSEEMRVEKEAAKLAPKRTRTGFRESHERRATRYLKEDYVMNVVQSSSRVLGKDNKPIQGNNIRIPKGHREVMRSDLRDYWREAEMQEMAALKAKGIIVEIPCNDVPENAKPINTRWVYAVMSDYQGFVIRFKARIVAFGNHQRPGIDFVETFAPVARISSFRLMVALAAVLDLQLYGGNENAAYLNAKFGIQQYLRSIDGFPCQIDGYNYLVVRALYGLRQSGREWNSELNRWLLAHGYQRSTTERCLYYYDDQVLVRKQIES</sequence>
<feature type="domain" description="Reverse transcriptase Ty1/copia-type" evidence="1">
    <location>
        <begin position="183"/>
        <end position="329"/>
    </location>
</feature>
<evidence type="ECO:0000313" key="3">
    <source>
        <dbReference type="Proteomes" id="UP000237271"/>
    </source>
</evidence>
<accession>A0A2P4XQD9</accession>
<keyword evidence="3" id="KW-1185">Reference proteome</keyword>
<dbReference type="OrthoDB" id="126447at2759"/>